<protein>
    <recommendedName>
        <fullName evidence="7">GTP:AMP phosphotransferase, mitochondrial</fullName>
        <ecNumber evidence="7">2.7.4.10</ecNumber>
    </recommendedName>
    <alternativeName>
        <fullName evidence="7">Adenylate kinase 3</fullName>
        <shortName evidence="7">AK 3</shortName>
    </alternativeName>
</protein>
<proteinExistence type="inferred from homology"/>
<name>A0A9P0GUB6_PHACE</name>
<feature type="region of interest" description="NMPbind" evidence="7">
    <location>
        <begin position="35"/>
        <end position="64"/>
    </location>
</feature>
<feature type="binding site" evidence="7">
    <location>
        <begin position="135"/>
        <end position="136"/>
    </location>
    <ligand>
        <name>GTP</name>
        <dbReference type="ChEBI" id="CHEBI:37565"/>
    </ligand>
</feature>
<feature type="binding site" evidence="7">
    <location>
        <position position="41"/>
    </location>
    <ligand>
        <name>AMP</name>
        <dbReference type="ChEBI" id="CHEBI:456215"/>
    </ligand>
</feature>
<evidence type="ECO:0000256" key="5">
    <source>
        <dbReference type="ARBA" id="ARBA00023128"/>
    </source>
</evidence>
<organism evidence="9 10">
    <name type="scientific">Phaedon cochleariae</name>
    <name type="common">Mustard beetle</name>
    <dbReference type="NCBI Taxonomy" id="80249"/>
    <lineage>
        <taxon>Eukaryota</taxon>
        <taxon>Metazoa</taxon>
        <taxon>Ecdysozoa</taxon>
        <taxon>Arthropoda</taxon>
        <taxon>Hexapoda</taxon>
        <taxon>Insecta</taxon>
        <taxon>Pterygota</taxon>
        <taxon>Neoptera</taxon>
        <taxon>Endopterygota</taxon>
        <taxon>Coleoptera</taxon>
        <taxon>Polyphaga</taxon>
        <taxon>Cucujiformia</taxon>
        <taxon>Chrysomeloidea</taxon>
        <taxon>Chrysomelidae</taxon>
        <taxon>Chrysomelinae</taxon>
        <taxon>Chrysomelini</taxon>
        <taxon>Phaedon</taxon>
    </lineage>
</organism>
<dbReference type="Pfam" id="PF00406">
    <property type="entry name" value="ADK"/>
    <property type="match status" value="1"/>
</dbReference>
<dbReference type="AlphaFoldDB" id="A0A9P0GUB6"/>
<dbReference type="EMBL" id="OU896712">
    <property type="protein sequence ID" value="CAH1173987.1"/>
    <property type="molecule type" value="Genomic_DNA"/>
</dbReference>
<dbReference type="InterPro" id="IPR000850">
    <property type="entry name" value="Adenylat/UMP-CMP_kin"/>
</dbReference>
<evidence type="ECO:0000256" key="1">
    <source>
        <dbReference type="ARBA" id="ARBA00004305"/>
    </source>
</evidence>
<feature type="binding site" evidence="7">
    <location>
        <position position="36"/>
    </location>
    <ligand>
        <name>AMP</name>
        <dbReference type="ChEBI" id="CHEBI:456215"/>
    </ligand>
</feature>
<evidence type="ECO:0000313" key="10">
    <source>
        <dbReference type="Proteomes" id="UP001153737"/>
    </source>
</evidence>
<dbReference type="GO" id="GO:0006172">
    <property type="term" value="P:ADP biosynthetic process"/>
    <property type="evidence" value="ECO:0007669"/>
    <property type="project" value="UniProtKB-UniRule"/>
</dbReference>
<dbReference type="GO" id="GO:0046041">
    <property type="term" value="P:ITP metabolic process"/>
    <property type="evidence" value="ECO:0007669"/>
    <property type="project" value="UniProtKB-UniRule"/>
</dbReference>
<gene>
    <name evidence="7" type="primary">Adk3</name>
    <name evidence="9" type="ORF">PHAECO_LOCUS9817</name>
</gene>
<dbReference type="Gene3D" id="3.40.50.300">
    <property type="entry name" value="P-loop containing nucleotide triphosphate hydrolases"/>
    <property type="match status" value="1"/>
</dbReference>
<dbReference type="GO" id="GO:0046039">
    <property type="term" value="P:GTP metabolic process"/>
    <property type="evidence" value="ECO:0007669"/>
    <property type="project" value="UniProtKB-UniRule"/>
</dbReference>
<keyword evidence="4 7" id="KW-0418">Kinase</keyword>
<evidence type="ECO:0000259" key="8">
    <source>
        <dbReference type="Pfam" id="PF05191"/>
    </source>
</evidence>
<reference evidence="9" key="2">
    <citation type="submission" date="2022-10" db="EMBL/GenBank/DDBJ databases">
        <authorList>
            <consortium name="ENA_rothamsted_submissions"/>
            <consortium name="culmorum"/>
            <person name="King R."/>
        </authorList>
    </citation>
    <scope>NUCLEOTIDE SEQUENCE</scope>
</reference>
<keyword evidence="5 7" id="KW-0496">Mitochondrion</keyword>
<dbReference type="PRINTS" id="PR00094">
    <property type="entry name" value="ADENYLTKNASE"/>
</dbReference>
<dbReference type="NCBIfam" id="TIGR01351">
    <property type="entry name" value="adk"/>
    <property type="match status" value="1"/>
</dbReference>
<evidence type="ECO:0000256" key="3">
    <source>
        <dbReference type="ARBA" id="ARBA00022741"/>
    </source>
</evidence>
<dbReference type="PROSITE" id="PS00113">
    <property type="entry name" value="ADENYLATE_KINASE"/>
    <property type="match status" value="1"/>
</dbReference>
<feature type="binding site" evidence="7">
    <location>
        <position position="126"/>
    </location>
    <ligand>
        <name>GTP</name>
        <dbReference type="ChEBI" id="CHEBI:37565"/>
    </ligand>
</feature>
<evidence type="ECO:0000256" key="2">
    <source>
        <dbReference type="ARBA" id="ARBA00022679"/>
    </source>
</evidence>
<evidence type="ECO:0000313" key="9">
    <source>
        <dbReference type="EMBL" id="CAH1173987.1"/>
    </source>
</evidence>
<dbReference type="InterPro" id="IPR006259">
    <property type="entry name" value="Adenyl_kin_sub"/>
</dbReference>
<evidence type="ECO:0000256" key="7">
    <source>
        <dbReference type="HAMAP-Rule" id="MF_03169"/>
    </source>
</evidence>
<comment type="subcellular location">
    <subcellularLocation>
        <location evidence="1 7">Mitochondrion matrix</location>
    </subcellularLocation>
</comment>
<dbReference type="EC" id="2.7.4.10" evidence="7"/>
<keyword evidence="2 7" id="KW-0808">Transferase</keyword>
<feature type="binding site" evidence="7">
    <location>
        <position position="96"/>
    </location>
    <ligand>
        <name>AMP</name>
        <dbReference type="ChEBI" id="CHEBI:456215"/>
    </ligand>
</feature>
<keyword evidence="3 7" id="KW-0547">Nucleotide-binding</keyword>
<dbReference type="SUPFAM" id="SSF52540">
    <property type="entry name" value="P-loop containing nucleoside triphosphate hydrolases"/>
    <property type="match status" value="1"/>
</dbReference>
<dbReference type="GO" id="GO:0046033">
    <property type="term" value="P:AMP metabolic process"/>
    <property type="evidence" value="ECO:0007669"/>
    <property type="project" value="UniProtKB-UniRule"/>
</dbReference>
<dbReference type="GO" id="GO:0004017">
    <property type="term" value="F:AMP kinase activity"/>
    <property type="evidence" value="ECO:0007669"/>
    <property type="project" value="InterPro"/>
</dbReference>
<dbReference type="PANTHER" id="PTHR23359">
    <property type="entry name" value="NUCLEOTIDE KINASE"/>
    <property type="match status" value="1"/>
</dbReference>
<feature type="region of interest" description="LID" evidence="7">
    <location>
        <begin position="125"/>
        <end position="162"/>
    </location>
</feature>
<reference evidence="9" key="1">
    <citation type="submission" date="2022-01" db="EMBL/GenBank/DDBJ databases">
        <authorList>
            <person name="King R."/>
        </authorList>
    </citation>
    <scope>NUCLEOTIDE SEQUENCE</scope>
</reference>
<keyword evidence="6 7" id="KW-0342">GTP-binding</keyword>
<dbReference type="SUPFAM" id="SSF57774">
    <property type="entry name" value="Microbial and mitochondrial ADK, insert 'zinc finger' domain"/>
    <property type="match status" value="1"/>
</dbReference>
<keyword evidence="10" id="KW-1185">Reference proteome</keyword>
<dbReference type="InterPro" id="IPR036193">
    <property type="entry name" value="ADK_active_lid_dom_sf"/>
</dbReference>
<dbReference type="Pfam" id="PF05191">
    <property type="entry name" value="ADK_lid"/>
    <property type="match status" value="1"/>
</dbReference>
<dbReference type="OrthoDB" id="439792at2759"/>
<comment type="subunit">
    <text evidence="7">Monomer.</text>
</comment>
<dbReference type="HAMAP" id="MF_00235">
    <property type="entry name" value="Adenylate_kinase_Adk"/>
    <property type="match status" value="1"/>
</dbReference>
<dbReference type="InterPro" id="IPR028586">
    <property type="entry name" value="AK3/Ak4_mitochondrial"/>
</dbReference>
<dbReference type="CDD" id="cd01428">
    <property type="entry name" value="ADK"/>
    <property type="match status" value="1"/>
</dbReference>
<dbReference type="FunFam" id="3.40.50.300:FF:000106">
    <property type="entry name" value="Adenylate kinase mitochondrial"/>
    <property type="match status" value="1"/>
</dbReference>
<evidence type="ECO:0000256" key="6">
    <source>
        <dbReference type="ARBA" id="ARBA00023134"/>
    </source>
</evidence>
<feature type="binding site" evidence="7">
    <location>
        <begin position="62"/>
        <end position="64"/>
    </location>
    <ligand>
        <name>AMP</name>
        <dbReference type="ChEBI" id="CHEBI:456215"/>
    </ligand>
</feature>
<dbReference type="InterPro" id="IPR033690">
    <property type="entry name" value="Adenylat_kinase_CS"/>
</dbReference>
<feature type="binding site" evidence="7">
    <location>
        <position position="199"/>
    </location>
    <ligand>
        <name>GTP</name>
        <dbReference type="ChEBI" id="CHEBI:37565"/>
    </ligand>
</feature>
<dbReference type="GO" id="GO:0046899">
    <property type="term" value="F:nucleoside triphosphate adenylate kinase activity"/>
    <property type="evidence" value="ECO:0007669"/>
    <property type="project" value="UniProtKB-UniRule"/>
</dbReference>
<dbReference type="GO" id="GO:0005524">
    <property type="term" value="F:ATP binding"/>
    <property type="evidence" value="ECO:0007669"/>
    <property type="project" value="InterPro"/>
</dbReference>
<comment type="function">
    <text evidence="7">Involved in maintaining the homeostasis of cellular nucleotides by catalyzing the interconversion of nucleoside phosphates. Has GTP:AMP phosphotransferase and ITP:AMP phosphotransferase activities.</text>
</comment>
<dbReference type="InterPro" id="IPR007862">
    <property type="entry name" value="Adenylate_kinase_lid-dom"/>
</dbReference>
<comment type="domain">
    <text evidence="7">Consists of three domains, a large central CORE domain and two small peripheral domains, NMPbind and LID, which undergo movements during catalysis. The LID domain closes over the site of phosphoryl transfer upon GTP binding. Assembling and dissambling the active center during each catalytic cycle provides an effective means to prevent GTP hydrolysis.</text>
</comment>
<dbReference type="HAMAP" id="MF_03169">
    <property type="entry name" value="Adenylate_kinase_AK3"/>
    <property type="match status" value="1"/>
</dbReference>
<sequence>MSSVVFKSLILGAPASGKGTISSRIIQNFNLQHISSGDKLRQNIQKKTEVGNEAERYIKDGKLVPDDIMIKFISSEIKKVPNQMWLLDGFPRTVSQAEALWKVEKLDLAINLVVPFQVIINRVKDRWIHLPSGRVYNVGFNAPKVPGKDDVTGEPLVQREDDKPEVVLKRLELYKQMTKPVIEFYKDKNILKDFHGETSDEIWPKVLESLTFYLPFKSQTNNNN</sequence>
<dbReference type="Proteomes" id="UP001153737">
    <property type="component" value="Chromosome 6"/>
</dbReference>
<evidence type="ECO:0000256" key="4">
    <source>
        <dbReference type="ARBA" id="ARBA00022777"/>
    </source>
</evidence>
<feature type="binding site" evidence="7">
    <location>
        <begin position="89"/>
        <end position="92"/>
    </location>
    <ligand>
        <name>AMP</name>
        <dbReference type="ChEBI" id="CHEBI:456215"/>
    </ligand>
</feature>
<dbReference type="GO" id="GO:0005759">
    <property type="term" value="C:mitochondrial matrix"/>
    <property type="evidence" value="ECO:0007669"/>
    <property type="project" value="UniProtKB-SubCell"/>
</dbReference>
<accession>A0A9P0GUB6</accession>
<dbReference type="GO" id="GO:0005525">
    <property type="term" value="F:GTP binding"/>
    <property type="evidence" value="ECO:0007669"/>
    <property type="project" value="UniProtKB-KW"/>
</dbReference>
<comment type="catalytic activity">
    <reaction evidence="7">
        <text>a ribonucleoside 5'-triphosphate + AMP = a ribonucleoside 5'-diphosphate + ADP</text>
        <dbReference type="Rhea" id="RHEA:13749"/>
        <dbReference type="ChEBI" id="CHEBI:57930"/>
        <dbReference type="ChEBI" id="CHEBI:61557"/>
        <dbReference type="ChEBI" id="CHEBI:456215"/>
        <dbReference type="ChEBI" id="CHEBI:456216"/>
        <dbReference type="EC" id="2.7.4.10"/>
    </reaction>
</comment>
<feature type="binding site" evidence="7">
    <location>
        <position position="170"/>
    </location>
    <ligand>
        <name>AMP</name>
        <dbReference type="ChEBI" id="CHEBI:456215"/>
    </ligand>
</feature>
<feature type="binding site" evidence="7">
    <location>
        <position position="159"/>
    </location>
    <ligand>
        <name>AMP</name>
        <dbReference type="ChEBI" id="CHEBI:456215"/>
    </ligand>
</feature>
<feature type="domain" description="Adenylate kinase active site lid" evidence="8">
    <location>
        <begin position="126"/>
        <end position="161"/>
    </location>
</feature>
<comment type="caution">
    <text evidence="7">Lacks conserved residue(s) required for the propagation of feature annotation.</text>
</comment>
<dbReference type="InterPro" id="IPR027417">
    <property type="entry name" value="P-loop_NTPase"/>
</dbReference>
<comment type="similarity">
    <text evidence="7">Belongs to the adenylate kinase family. AK3 subfamily.</text>
</comment>